<keyword evidence="2" id="KW-1185">Reference proteome</keyword>
<accession>A0A2T7FB08</accession>
<dbReference type="EMBL" id="CM009749">
    <property type="protein sequence ID" value="PUZ77270.1"/>
    <property type="molecule type" value="Genomic_DNA"/>
</dbReference>
<dbReference type="AlphaFoldDB" id="A0A2T7FB08"/>
<evidence type="ECO:0000313" key="1">
    <source>
        <dbReference type="EMBL" id="PUZ77270.1"/>
    </source>
</evidence>
<dbReference type="Gramene" id="PUZ77270">
    <property type="protein sequence ID" value="PUZ77270"/>
    <property type="gene ID" value="GQ55_1G357000"/>
</dbReference>
<organism evidence="1 2">
    <name type="scientific">Panicum hallii var. hallii</name>
    <dbReference type="NCBI Taxonomy" id="1504633"/>
    <lineage>
        <taxon>Eukaryota</taxon>
        <taxon>Viridiplantae</taxon>
        <taxon>Streptophyta</taxon>
        <taxon>Embryophyta</taxon>
        <taxon>Tracheophyta</taxon>
        <taxon>Spermatophyta</taxon>
        <taxon>Magnoliopsida</taxon>
        <taxon>Liliopsida</taxon>
        <taxon>Poales</taxon>
        <taxon>Poaceae</taxon>
        <taxon>PACMAD clade</taxon>
        <taxon>Panicoideae</taxon>
        <taxon>Panicodae</taxon>
        <taxon>Paniceae</taxon>
        <taxon>Panicinae</taxon>
        <taxon>Panicum</taxon>
        <taxon>Panicum sect. Panicum</taxon>
    </lineage>
</organism>
<sequence>MRELPRLQRGSLLWLSSSPARWCHAGSHLPRPCPRDSAAAPRARTRKAAMALRDVWHGCAAARPPRNLRNVATTPASPVVSLTRCTGSRRPSELVDEEREPIRFDGVAVAGRERSIIHGEECAEGLHRKLLTPFRSFYVKNGSRLLIAIQFRGFRVKY</sequence>
<evidence type="ECO:0000313" key="2">
    <source>
        <dbReference type="Proteomes" id="UP000244336"/>
    </source>
</evidence>
<reference evidence="1 2" key="1">
    <citation type="submission" date="2018-04" db="EMBL/GenBank/DDBJ databases">
        <title>WGS assembly of Panicum hallii var. hallii HAL2.</title>
        <authorList>
            <person name="Lovell J."/>
            <person name="Jenkins J."/>
            <person name="Lowry D."/>
            <person name="Mamidi S."/>
            <person name="Sreedasyam A."/>
            <person name="Weng X."/>
            <person name="Barry K."/>
            <person name="Bonette J."/>
            <person name="Campitelli B."/>
            <person name="Daum C."/>
            <person name="Gordon S."/>
            <person name="Gould B."/>
            <person name="Lipzen A."/>
            <person name="MacQueen A."/>
            <person name="Palacio-Mejia J."/>
            <person name="Plott C."/>
            <person name="Shakirov E."/>
            <person name="Shu S."/>
            <person name="Yoshinaga Y."/>
            <person name="Zane M."/>
            <person name="Rokhsar D."/>
            <person name="Grimwood J."/>
            <person name="Schmutz J."/>
            <person name="Juenger T."/>
        </authorList>
    </citation>
    <scope>NUCLEOTIDE SEQUENCE [LARGE SCALE GENOMIC DNA]</scope>
    <source>
        <strain evidence="2">cv. HAL2</strain>
    </source>
</reference>
<gene>
    <name evidence="1" type="ORF">GQ55_1G357000</name>
</gene>
<proteinExistence type="predicted"/>
<protein>
    <submittedName>
        <fullName evidence="1">Uncharacterized protein</fullName>
    </submittedName>
</protein>
<dbReference type="Proteomes" id="UP000244336">
    <property type="component" value="Chromosome 1"/>
</dbReference>
<name>A0A2T7FB08_9POAL</name>